<dbReference type="EMBL" id="BQNB010015090">
    <property type="protein sequence ID" value="GJT35910.1"/>
    <property type="molecule type" value="Genomic_DNA"/>
</dbReference>
<comment type="caution">
    <text evidence="2">The sequence shown here is derived from an EMBL/GenBank/DDBJ whole genome shotgun (WGS) entry which is preliminary data.</text>
</comment>
<feature type="region of interest" description="Disordered" evidence="1">
    <location>
        <begin position="28"/>
        <end position="58"/>
    </location>
</feature>
<proteinExistence type="predicted"/>
<dbReference type="Proteomes" id="UP001151760">
    <property type="component" value="Unassembled WGS sequence"/>
</dbReference>
<reference evidence="2" key="1">
    <citation type="journal article" date="2022" name="Int. J. Mol. Sci.">
        <title>Draft Genome of Tanacetum Coccineum: Genomic Comparison of Closely Related Tanacetum-Family Plants.</title>
        <authorList>
            <person name="Yamashiro T."/>
            <person name="Shiraishi A."/>
            <person name="Nakayama K."/>
            <person name="Satake H."/>
        </authorList>
    </citation>
    <scope>NUCLEOTIDE SEQUENCE</scope>
</reference>
<accession>A0ABQ5D9H6</accession>
<name>A0ABQ5D9H6_9ASTR</name>
<evidence type="ECO:0000256" key="1">
    <source>
        <dbReference type="SAM" id="MobiDB-lite"/>
    </source>
</evidence>
<keyword evidence="3" id="KW-1185">Reference proteome</keyword>
<evidence type="ECO:0000313" key="3">
    <source>
        <dbReference type="Proteomes" id="UP001151760"/>
    </source>
</evidence>
<reference evidence="2" key="2">
    <citation type="submission" date="2022-01" db="EMBL/GenBank/DDBJ databases">
        <authorList>
            <person name="Yamashiro T."/>
            <person name="Shiraishi A."/>
            <person name="Satake H."/>
            <person name="Nakayama K."/>
        </authorList>
    </citation>
    <scope>NUCLEOTIDE SEQUENCE</scope>
</reference>
<organism evidence="2 3">
    <name type="scientific">Tanacetum coccineum</name>
    <dbReference type="NCBI Taxonomy" id="301880"/>
    <lineage>
        <taxon>Eukaryota</taxon>
        <taxon>Viridiplantae</taxon>
        <taxon>Streptophyta</taxon>
        <taxon>Embryophyta</taxon>
        <taxon>Tracheophyta</taxon>
        <taxon>Spermatophyta</taxon>
        <taxon>Magnoliopsida</taxon>
        <taxon>eudicotyledons</taxon>
        <taxon>Gunneridae</taxon>
        <taxon>Pentapetalae</taxon>
        <taxon>asterids</taxon>
        <taxon>campanulids</taxon>
        <taxon>Asterales</taxon>
        <taxon>Asteraceae</taxon>
        <taxon>Asteroideae</taxon>
        <taxon>Anthemideae</taxon>
        <taxon>Anthemidinae</taxon>
        <taxon>Tanacetum</taxon>
    </lineage>
</organism>
<protein>
    <submittedName>
        <fullName evidence="2">Uncharacterized protein</fullName>
    </submittedName>
</protein>
<gene>
    <name evidence="2" type="ORF">Tco_0926329</name>
</gene>
<evidence type="ECO:0000313" key="2">
    <source>
        <dbReference type="EMBL" id="GJT35910.1"/>
    </source>
</evidence>
<feature type="compositionally biased region" description="Basic and acidic residues" evidence="1">
    <location>
        <begin position="28"/>
        <end position="54"/>
    </location>
</feature>
<sequence length="81" mass="9214">MVEKVSFTYLLDEVGVCSILGPETIQEPTEKIIPDQAKDGKDRDRQKSYAELKRKPMNSKSGIKKGVLEMLLDKLDLPYED</sequence>